<accession>A0ACC3A0Y8</accession>
<keyword evidence="2" id="KW-1185">Reference proteome</keyword>
<proteinExistence type="predicted"/>
<comment type="caution">
    <text evidence="1">The sequence shown here is derived from an EMBL/GenBank/DDBJ whole genome shotgun (WGS) entry which is preliminary data.</text>
</comment>
<reference evidence="1" key="1">
    <citation type="submission" date="2022-10" db="EMBL/GenBank/DDBJ databases">
        <title>Culturing micro-colonial fungi from biological soil crusts in the Mojave desert and describing Neophaeococcomyces mojavensis, and introducing the new genera and species Taxawa tesnikishii.</title>
        <authorList>
            <person name="Kurbessoian T."/>
            <person name="Stajich J.E."/>
        </authorList>
    </citation>
    <scope>NUCLEOTIDE SEQUENCE</scope>
    <source>
        <strain evidence="1">JES_112</strain>
    </source>
</reference>
<sequence length="800" mass="90842">MDLIPLTFEPLPLGTTKPRGWLRQQFELMGKGLPGRMHEFYRLVSNATWGGGHEEYSALNEAWPYYINGLVPLAFALDDQQLLGAINQQISYVLLKQFPNGWLGPEAEVATRNFWGRYPFFLAAAQYVEAADVLDARNMLRAMHRFVDIMHDMLKHDYQGYVWKEGDRFDQQWGRSRAADMVMALQWLYEHYPENNHVKIHECMFMIYQKAYDWSWWFEESNFLKHDLESYPPELIDPLFPFLHVVNAAQGLKSPAVMGRLVHVQSLFDSSRRGVNLTLKHKGTPSGAIYGDERLSGNSPKRGTELCSVVEEMFSLSTLYQILGDASFADRLELAAFNALPAMIMPNWWAHQYVAQTNQPYSYELRNQPFWNVGPWGVTFGTEPNYPCCAVNFPQGYPKLLSNAWVRTPEHKGLAHAVLIPSEVTVILRAILDQDNEVENKVHVQCDTNYPFTQDFSYHIDADHAFNFSFRVPEWVDLDNDETRLKFHEDIDARISGWTTQKPHNPVALHVFERTLHPDTHTGLHTLPIPQGRTSFDVTFAPKQSSSKSKSKSHLQRPIVHSRPNSAISLTHGSLLFAHTLHGIYTPRRPANYQSPGEAPHEANDWTIVPRTEGYYPDLSSSSQHHCNEYNPSYGHKQNMVPWNIAIDPTTAVVHTSSNAHSNPDCLHDTLATLSNLNSAHENQEILDQACSDDFPNPIWAEFAPPVSISVLACEVAWNMSGPVEYENGKAVRGGYPLEPPTPTRDPKTGRTGHKCTSRAFMIELKPYGSAKIRVAEFPIVDLGSGSKDLMGDDEWEEEL</sequence>
<gene>
    <name evidence="1" type="ORF">H2198_007160</name>
</gene>
<dbReference type="EMBL" id="JAPDRQ010000144">
    <property type="protein sequence ID" value="KAJ9653703.1"/>
    <property type="molecule type" value="Genomic_DNA"/>
</dbReference>
<dbReference type="Proteomes" id="UP001172386">
    <property type="component" value="Unassembled WGS sequence"/>
</dbReference>
<name>A0ACC3A0Y8_9EURO</name>
<evidence type="ECO:0000313" key="1">
    <source>
        <dbReference type="EMBL" id="KAJ9653703.1"/>
    </source>
</evidence>
<evidence type="ECO:0000313" key="2">
    <source>
        <dbReference type="Proteomes" id="UP001172386"/>
    </source>
</evidence>
<protein>
    <submittedName>
        <fullName evidence="1">Uncharacterized protein</fullName>
    </submittedName>
</protein>
<organism evidence="1 2">
    <name type="scientific">Neophaeococcomyces mojaviensis</name>
    <dbReference type="NCBI Taxonomy" id="3383035"/>
    <lineage>
        <taxon>Eukaryota</taxon>
        <taxon>Fungi</taxon>
        <taxon>Dikarya</taxon>
        <taxon>Ascomycota</taxon>
        <taxon>Pezizomycotina</taxon>
        <taxon>Eurotiomycetes</taxon>
        <taxon>Chaetothyriomycetidae</taxon>
        <taxon>Chaetothyriales</taxon>
        <taxon>Chaetothyriales incertae sedis</taxon>
        <taxon>Neophaeococcomyces</taxon>
    </lineage>
</organism>